<reference evidence="1 2" key="1">
    <citation type="submission" date="2013-03" db="EMBL/GenBank/DDBJ databases">
        <title>Draft genome sequence of Gracibacillus halophilus YIM-C55.5, a moderately halophilic and thermophilic organism from the Xiaochaidamu salt lake.</title>
        <authorList>
            <person name="Sugumar T."/>
            <person name="Polireddy D.R."/>
            <person name="Antony A."/>
            <person name="Madhava Y.R."/>
            <person name="Sivakumar N."/>
        </authorList>
    </citation>
    <scope>NUCLEOTIDE SEQUENCE [LARGE SCALE GENOMIC DNA]</scope>
    <source>
        <strain evidence="1 2">YIM-C55.5</strain>
    </source>
</reference>
<name>N4W8U2_9BACI</name>
<evidence type="ECO:0000313" key="1">
    <source>
        <dbReference type="EMBL" id="ENH96723.1"/>
    </source>
</evidence>
<organism evidence="1 2">
    <name type="scientific">Gracilibacillus halophilus YIM-C55.5</name>
    <dbReference type="NCBI Taxonomy" id="1308866"/>
    <lineage>
        <taxon>Bacteria</taxon>
        <taxon>Bacillati</taxon>
        <taxon>Bacillota</taxon>
        <taxon>Bacilli</taxon>
        <taxon>Bacillales</taxon>
        <taxon>Bacillaceae</taxon>
        <taxon>Gracilibacillus</taxon>
    </lineage>
</organism>
<comment type="caution">
    <text evidence="1">The sequence shown here is derived from an EMBL/GenBank/DDBJ whole genome shotgun (WGS) entry which is preliminary data.</text>
</comment>
<dbReference type="STRING" id="1308866.J416_09504"/>
<dbReference type="RefSeq" id="WP_003469045.1">
    <property type="nucleotide sequence ID" value="NZ_APML01000033.1"/>
</dbReference>
<dbReference type="eggNOG" id="ENOG5033FE1">
    <property type="taxonomic scope" value="Bacteria"/>
</dbReference>
<dbReference type="EMBL" id="APML01000033">
    <property type="protein sequence ID" value="ENH96723.1"/>
    <property type="molecule type" value="Genomic_DNA"/>
</dbReference>
<dbReference type="OrthoDB" id="2168818at2"/>
<dbReference type="PATRIC" id="fig|1308866.3.peg.1926"/>
<dbReference type="Proteomes" id="UP000012283">
    <property type="component" value="Unassembled WGS sequence"/>
</dbReference>
<dbReference type="AlphaFoldDB" id="N4W8U2"/>
<proteinExistence type="predicted"/>
<keyword evidence="2" id="KW-1185">Reference proteome</keyword>
<protein>
    <recommendedName>
        <fullName evidence="3">Phage protein</fullName>
    </recommendedName>
</protein>
<accession>N4W8U2</accession>
<evidence type="ECO:0008006" key="3">
    <source>
        <dbReference type="Google" id="ProtNLM"/>
    </source>
</evidence>
<sequence length="123" mass="14556">MLDEIYDALIADSLIEDKASGHIKFYEYPETNDLSNTHIIINPLDSPRPSDYASNQWLMEDYMFQLEVWSKNKTDRDIIANRIQQIMWNELGFANFGGGLDEYDSDFKIYRDARRYRGKKYVI</sequence>
<evidence type="ECO:0000313" key="2">
    <source>
        <dbReference type="Proteomes" id="UP000012283"/>
    </source>
</evidence>
<gene>
    <name evidence="1" type="ORF">J416_09504</name>
</gene>